<feature type="domain" description="LysM" evidence="2">
    <location>
        <begin position="356"/>
        <end position="399"/>
    </location>
</feature>
<feature type="compositionally biased region" description="Low complexity" evidence="1">
    <location>
        <begin position="26"/>
        <end position="40"/>
    </location>
</feature>
<protein>
    <submittedName>
        <fullName evidence="3">Cell division suppressor protein YneA</fullName>
    </submittedName>
</protein>
<organism evidence="3">
    <name type="scientific">uncultured organism</name>
    <dbReference type="NCBI Taxonomy" id="155900"/>
    <lineage>
        <taxon>unclassified sequences</taxon>
        <taxon>environmental samples</taxon>
    </lineage>
</organism>
<keyword evidence="3" id="KW-0132">Cell division</keyword>
<proteinExistence type="predicted"/>
<dbReference type="SUPFAM" id="SSF53955">
    <property type="entry name" value="Lysozyme-like"/>
    <property type="match status" value="1"/>
</dbReference>
<feature type="region of interest" description="Disordered" evidence="1">
    <location>
        <begin position="21"/>
        <end position="40"/>
    </location>
</feature>
<evidence type="ECO:0000259" key="2">
    <source>
        <dbReference type="PROSITE" id="PS51782"/>
    </source>
</evidence>
<evidence type="ECO:0000256" key="1">
    <source>
        <dbReference type="SAM" id="MobiDB-lite"/>
    </source>
</evidence>
<dbReference type="SUPFAM" id="SSF54106">
    <property type="entry name" value="LysM domain"/>
    <property type="match status" value="4"/>
</dbReference>
<dbReference type="Pfam" id="PF01476">
    <property type="entry name" value="LysM"/>
    <property type="match status" value="4"/>
</dbReference>
<dbReference type="InterPro" id="IPR023346">
    <property type="entry name" value="Lysozyme-like_dom_sf"/>
</dbReference>
<gene>
    <name evidence="3" type="primary">yneA</name>
    <name evidence="3" type="ORF">KBTEX_03887</name>
</gene>
<dbReference type="PROSITE" id="PS00922">
    <property type="entry name" value="TRANSGLYCOSYLASE"/>
    <property type="match status" value="1"/>
</dbReference>
<dbReference type="InterPro" id="IPR000189">
    <property type="entry name" value="Transglyc_AS"/>
</dbReference>
<reference evidence="3" key="1">
    <citation type="submission" date="2019-06" db="EMBL/GenBank/DDBJ databases">
        <authorList>
            <person name="Murdoch R.W."/>
            <person name="Fathepure B."/>
        </authorList>
    </citation>
    <scope>NUCLEOTIDE SEQUENCE</scope>
</reference>
<feature type="domain" description="LysM" evidence="2">
    <location>
        <begin position="544"/>
        <end position="588"/>
    </location>
</feature>
<evidence type="ECO:0000313" key="3">
    <source>
        <dbReference type="EMBL" id="QEA07529.1"/>
    </source>
</evidence>
<feature type="domain" description="LysM" evidence="2">
    <location>
        <begin position="423"/>
        <end position="467"/>
    </location>
</feature>
<feature type="compositionally biased region" description="Basic and acidic residues" evidence="1">
    <location>
        <begin position="69"/>
        <end position="84"/>
    </location>
</feature>
<dbReference type="Gene3D" id="1.10.530.10">
    <property type="match status" value="1"/>
</dbReference>
<sequence length="594" mass="65404">MRSRAVLPLLTCLTLSACSVAPTGSNSAEGNTAGGTAETASSLAAADALLRDRSPASVFGEPGNNGADKSQDRTPSRDKGPDGIWRTLRDGFRLPEPESPAIAEQIDHYTGDPQYLARVAERSRPYLPYIVERIRQRGLPMELALIPVVESAYKPFAYSHGHAAGLWQFVPGTAKHFGLRRDWWYDGRRDTVAATKAALDYFAYLNEFFDGDWLLAIAAYNAGEGTVQRAVRRNERRGEPTDFWHLDLPAQTEAYVPRLLAVRDVVRHPAAHNVSLPEMADRPQVAVVTVDGQIDLALAADLAGISTETLYRLNPGYNRWATPPDGPHRLVVPADRAERFREGLAATAPSERMRWRRHRVARGDTLGEIASKYHTDVSVLRDVNDLNGNLIRVGQELVVPVAGRPEDSGRLARQTGGGGNPPMRHEVQPGDSLWAIARRYDVSVDDLTAWNDLPSNATLQPGETLVVGRGSKVAKTPPVRHTVQSGDSLWTIARRYDVTVDELTAWNDLGANATLHPGQTLVVRRNTGSGGSDRSGSGNHEQRVVYTVRKGDSLYRIAQAFNVRVADLRRWNALDQGEYLQPGQRLKLRVDPTR</sequence>
<dbReference type="InterPro" id="IPR018392">
    <property type="entry name" value="LysM"/>
</dbReference>
<accession>A0A5B8RER9</accession>
<feature type="region of interest" description="Disordered" evidence="1">
    <location>
        <begin position="55"/>
        <end position="84"/>
    </location>
</feature>
<dbReference type="InterPro" id="IPR008258">
    <property type="entry name" value="Transglycosylase_SLT_dom_1"/>
</dbReference>
<name>A0A5B8RER9_9ZZZZ</name>
<dbReference type="GO" id="GO:0000270">
    <property type="term" value="P:peptidoglycan metabolic process"/>
    <property type="evidence" value="ECO:0007669"/>
    <property type="project" value="InterPro"/>
</dbReference>
<dbReference type="PROSITE" id="PS51257">
    <property type="entry name" value="PROKAR_LIPOPROTEIN"/>
    <property type="match status" value="1"/>
</dbReference>
<feature type="domain" description="LysM" evidence="2">
    <location>
        <begin position="479"/>
        <end position="523"/>
    </location>
</feature>
<dbReference type="Gene3D" id="3.10.350.10">
    <property type="entry name" value="LysM domain"/>
    <property type="match status" value="4"/>
</dbReference>
<dbReference type="EMBL" id="MN079272">
    <property type="protein sequence ID" value="QEA07529.1"/>
    <property type="molecule type" value="Genomic_DNA"/>
</dbReference>
<dbReference type="Pfam" id="PF01464">
    <property type="entry name" value="SLT"/>
    <property type="match status" value="1"/>
</dbReference>
<dbReference type="CDD" id="cd16894">
    <property type="entry name" value="MltD-like"/>
    <property type="match status" value="1"/>
</dbReference>
<dbReference type="GO" id="GO:0051301">
    <property type="term" value="P:cell division"/>
    <property type="evidence" value="ECO:0007669"/>
    <property type="project" value="UniProtKB-KW"/>
</dbReference>
<dbReference type="CDD" id="cd00118">
    <property type="entry name" value="LysM"/>
    <property type="match status" value="4"/>
</dbReference>
<dbReference type="AlphaFoldDB" id="A0A5B8RER9"/>
<dbReference type="SMART" id="SM00257">
    <property type="entry name" value="LysM"/>
    <property type="match status" value="4"/>
</dbReference>
<dbReference type="PROSITE" id="PS51782">
    <property type="entry name" value="LYSM"/>
    <property type="match status" value="4"/>
</dbReference>
<dbReference type="PANTHER" id="PTHR33734">
    <property type="entry name" value="LYSM DOMAIN-CONTAINING GPI-ANCHORED PROTEIN 2"/>
    <property type="match status" value="1"/>
</dbReference>
<dbReference type="InterPro" id="IPR036779">
    <property type="entry name" value="LysM_dom_sf"/>
</dbReference>
<dbReference type="PANTHER" id="PTHR33734:SF22">
    <property type="entry name" value="MEMBRANE-BOUND LYTIC MUREIN TRANSGLYCOSYLASE D"/>
    <property type="match status" value="1"/>
</dbReference>
<keyword evidence="3" id="KW-0131">Cell cycle</keyword>
<dbReference type="GO" id="GO:0008932">
    <property type="term" value="F:lytic endotransglycosylase activity"/>
    <property type="evidence" value="ECO:0007669"/>
    <property type="project" value="TreeGrafter"/>
</dbReference>
<dbReference type="GO" id="GO:0016020">
    <property type="term" value="C:membrane"/>
    <property type="evidence" value="ECO:0007669"/>
    <property type="project" value="InterPro"/>
</dbReference>